<dbReference type="RefSeq" id="WP_282200643.1">
    <property type="nucleotide sequence ID" value="NZ_BOQE01000001.1"/>
</dbReference>
<accession>A0AAV4LIS6</accession>
<protein>
    <recommendedName>
        <fullName evidence="4">Tim44-like domain-containing protein</fullName>
    </recommendedName>
</protein>
<evidence type="ECO:0000313" key="3">
    <source>
        <dbReference type="Proteomes" id="UP001057291"/>
    </source>
</evidence>
<dbReference type="AlphaFoldDB" id="A0AAV4LIS6"/>
<reference evidence="2" key="1">
    <citation type="journal article" date="2023" name="Int. J. Syst. Evol. Microbiol.">
        <title>Collibacillus ludicampi gen. nov., sp. nov., a new soil bacterium of the family Alicyclobacillaceae.</title>
        <authorList>
            <person name="Jojima T."/>
            <person name="Ioku Y."/>
            <person name="Fukuta Y."/>
            <person name="Shirasaka N."/>
            <person name="Matsumura Y."/>
            <person name="Mori M."/>
        </authorList>
    </citation>
    <scope>NUCLEOTIDE SEQUENCE</scope>
    <source>
        <strain evidence="2">TP075</strain>
    </source>
</reference>
<sequence>MDIWKGLTAGLAAVSVLLTVGYVQEKQAVDQAQKEVTQLQAQVQKGNGRGDSSQGQPNSQNPLDNQAVQAAEQEAVIKAMLKETFQNLFTYDNKNYEHRFDLLQKNAFQNVVKMLKGSGDGSDSLPPLPMKSTVQSVEVYTTVDGADTGHALVNVKSIFTNDEVRSTNLNQLFDVDLKKMGEKWWIEKIAMLQTAQPFTHP</sequence>
<proteinExistence type="predicted"/>
<evidence type="ECO:0000313" key="2">
    <source>
        <dbReference type="EMBL" id="GIM47689.1"/>
    </source>
</evidence>
<evidence type="ECO:0008006" key="4">
    <source>
        <dbReference type="Google" id="ProtNLM"/>
    </source>
</evidence>
<gene>
    <name evidence="2" type="ORF">DNHGIG_32380</name>
</gene>
<feature type="region of interest" description="Disordered" evidence="1">
    <location>
        <begin position="40"/>
        <end position="68"/>
    </location>
</feature>
<name>A0AAV4LIS6_9BACL</name>
<organism evidence="2 3">
    <name type="scientific">Collibacillus ludicampi</name>
    <dbReference type="NCBI Taxonomy" id="2771369"/>
    <lineage>
        <taxon>Bacteria</taxon>
        <taxon>Bacillati</taxon>
        <taxon>Bacillota</taxon>
        <taxon>Bacilli</taxon>
        <taxon>Bacillales</taxon>
        <taxon>Alicyclobacillaceae</taxon>
        <taxon>Collibacillus</taxon>
    </lineage>
</organism>
<feature type="compositionally biased region" description="Polar residues" evidence="1">
    <location>
        <begin position="40"/>
        <end position="64"/>
    </location>
</feature>
<comment type="caution">
    <text evidence="2">The sequence shown here is derived from an EMBL/GenBank/DDBJ whole genome shotgun (WGS) entry which is preliminary data.</text>
</comment>
<evidence type="ECO:0000256" key="1">
    <source>
        <dbReference type="SAM" id="MobiDB-lite"/>
    </source>
</evidence>
<keyword evidence="3" id="KW-1185">Reference proteome</keyword>
<dbReference type="EMBL" id="BOQE01000001">
    <property type="protein sequence ID" value="GIM47689.1"/>
    <property type="molecule type" value="Genomic_DNA"/>
</dbReference>
<dbReference type="Proteomes" id="UP001057291">
    <property type="component" value="Unassembled WGS sequence"/>
</dbReference>